<evidence type="ECO:0000256" key="1">
    <source>
        <dbReference type="SAM" id="Phobius"/>
    </source>
</evidence>
<evidence type="ECO:0000313" key="3">
    <source>
        <dbReference type="Proteomes" id="UP000291483"/>
    </source>
</evidence>
<feature type="transmembrane region" description="Helical" evidence="1">
    <location>
        <begin position="38"/>
        <end position="59"/>
    </location>
</feature>
<evidence type="ECO:0000313" key="2">
    <source>
        <dbReference type="EMBL" id="RZU64010.1"/>
    </source>
</evidence>
<keyword evidence="1" id="KW-0472">Membrane</keyword>
<dbReference type="Pfam" id="PF11377">
    <property type="entry name" value="DUF3180"/>
    <property type="match status" value="1"/>
</dbReference>
<feature type="transmembrane region" description="Helical" evidence="1">
    <location>
        <begin position="116"/>
        <end position="136"/>
    </location>
</feature>
<comment type="caution">
    <text evidence="2">The sequence shown here is derived from an EMBL/GenBank/DDBJ whole genome shotgun (WGS) entry which is preliminary data.</text>
</comment>
<protein>
    <submittedName>
        <fullName evidence="2">Uncharacterized protein DUF3180</fullName>
    </submittedName>
</protein>
<organism evidence="2 3">
    <name type="scientific">Microterricola gilva</name>
    <dbReference type="NCBI Taxonomy" id="393267"/>
    <lineage>
        <taxon>Bacteria</taxon>
        <taxon>Bacillati</taxon>
        <taxon>Actinomycetota</taxon>
        <taxon>Actinomycetes</taxon>
        <taxon>Micrococcales</taxon>
        <taxon>Microbacteriaceae</taxon>
        <taxon>Microterricola</taxon>
    </lineage>
</organism>
<dbReference type="AlphaFoldDB" id="A0A4Q8AHW7"/>
<dbReference type="RefSeq" id="WP_130504597.1">
    <property type="nucleotide sequence ID" value="NZ_SHLC01000001.1"/>
</dbReference>
<dbReference type="InterPro" id="IPR021517">
    <property type="entry name" value="DUF3180"/>
</dbReference>
<dbReference type="EMBL" id="SHLC01000001">
    <property type="protein sequence ID" value="RZU64010.1"/>
    <property type="molecule type" value="Genomic_DNA"/>
</dbReference>
<sequence>MKRTSPAALALLVLGGGVVAFLAELAIAASGLPIIIPPISLGVTLVAIGVVVVLLAWPIRRAVRASVKVHIDPFRAMRVAVLAKASAFSGALFTGAGIGLLFYLLSRSVAPVSTSLWLAVAMAAGGLILLIAGLVAEHFCVLPPDDRDSETQQPHGSHA</sequence>
<keyword evidence="1" id="KW-0812">Transmembrane</keyword>
<proteinExistence type="predicted"/>
<accession>A0A4Q8AHW7</accession>
<dbReference type="Proteomes" id="UP000291483">
    <property type="component" value="Unassembled WGS sequence"/>
</dbReference>
<reference evidence="2 3" key="1">
    <citation type="submission" date="2019-02" db="EMBL/GenBank/DDBJ databases">
        <title>Sequencing the genomes of 1000 actinobacteria strains.</title>
        <authorList>
            <person name="Klenk H.-P."/>
        </authorList>
    </citation>
    <scope>NUCLEOTIDE SEQUENCE [LARGE SCALE GENOMIC DNA]</scope>
    <source>
        <strain evidence="2 3">DSM 18319</strain>
    </source>
</reference>
<name>A0A4Q8AHW7_9MICO</name>
<keyword evidence="1" id="KW-1133">Transmembrane helix</keyword>
<feature type="transmembrane region" description="Helical" evidence="1">
    <location>
        <begin position="79"/>
        <end position="104"/>
    </location>
</feature>
<gene>
    <name evidence="2" type="ORF">EV379_0302</name>
</gene>
<dbReference type="OrthoDB" id="5125751at2"/>
<keyword evidence="3" id="KW-1185">Reference proteome</keyword>